<evidence type="ECO:0000313" key="2">
    <source>
        <dbReference type="Proteomes" id="UP001443914"/>
    </source>
</evidence>
<gene>
    <name evidence="1" type="ORF">RND81_11G040100</name>
</gene>
<reference evidence="1" key="1">
    <citation type="submission" date="2024-03" db="EMBL/GenBank/DDBJ databases">
        <title>WGS assembly of Saponaria officinalis var. Norfolk2.</title>
        <authorList>
            <person name="Jenkins J."/>
            <person name="Shu S."/>
            <person name="Grimwood J."/>
            <person name="Barry K."/>
            <person name="Goodstein D."/>
            <person name="Schmutz J."/>
            <person name="Leebens-Mack J."/>
            <person name="Osbourn A."/>
        </authorList>
    </citation>
    <scope>NUCLEOTIDE SEQUENCE [LARGE SCALE GENOMIC DNA]</scope>
    <source>
        <strain evidence="1">JIC</strain>
    </source>
</reference>
<dbReference type="Proteomes" id="UP001443914">
    <property type="component" value="Unassembled WGS sequence"/>
</dbReference>
<keyword evidence="2" id="KW-1185">Reference proteome</keyword>
<sequence length="110" mass="12720">MNLRASFYTSFIQRSPSKSILNNLLELIGIRFVDWNTCVYFMRQSVSINWELRIYCCCLLMYFPKGIKLKIFGEVSSTVLFFGSFACFHLDFGANDDTGSTNKIFAKVIR</sequence>
<accession>A0AAW1HI37</accession>
<proteinExistence type="predicted"/>
<name>A0AAW1HI37_SAPOF</name>
<protein>
    <submittedName>
        <fullName evidence="1">Uncharacterized protein</fullName>
    </submittedName>
</protein>
<dbReference type="AlphaFoldDB" id="A0AAW1HI37"/>
<comment type="caution">
    <text evidence="1">The sequence shown here is derived from an EMBL/GenBank/DDBJ whole genome shotgun (WGS) entry which is preliminary data.</text>
</comment>
<dbReference type="EMBL" id="JBDFQZ010000011">
    <property type="protein sequence ID" value="KAK9675903.1"/>
    <property type="molecule type" value="Genomic_DNA"/>
</dbReference>
<evidence type="ECO:0000313" key="1">
    <source>
        <dbReference type="EMBL" id="KAK9675903.1"/>
    </source>
</evidence>
<organism evidence="1 2">
    <name type="scientific">Saponaria officinalis</name>
    <name type="common">Common soapwort</name>
    <name type="synonym">Lychnis saponaria</name>
    <dbReference type="NCBI Taxonomy" id="3572"/>
    <lineage>
        <taxon>Eukaryota</taxon>
        <taxon>Viridiplantae</taxon>
        <taxon>Streptophyta</taxon>
        <taxon>Embryophyta</taxon>
        <taxon>Tracheophyta</taxon>
        <taxon>Spermatophyta</taxon>
        <taxon>Magnoliopsida</taxon>
        <taxon>eudicotyledons</taxon>
        <taxon>Gunneridae</taxon>
        <taxon>Pentapetalae</taxon>
        <taxon>Caryophyllales</taxon>
        <taxon>Caryophyllaceae</taxon>
        <taxon>Caryophylleae</taxon>
        <taxon>Saponaria</taxon>
    </lineage>
</organism>